<sequence>DEGDGGTSGGQGEGDPAGLILSVIGDKHDYDTDDWIIAAQVICPPPPGTRERGDICEVVTAVAPGIAPIKIHFDNARHVNGKQRAWVACCGKHHPACFKWRTVELEPNRQTLLARLAAWAWRGHESQQPAQVKFQHTKHVVSQAEMD</sequence>
<keyword evidence="2" id="KW-1185">Reference proteome</keyword>
<organism evidence="1 2">
    <name type="scientific">Prorocentrum cordatum</name>
    <dbReference type="NCBI Taxonomy" id="2364126"/>
    <lineage>
        <taxon>Eukaryota</taxon>
        <taxon>Sar</taxon>
        <taxon>Alveolata</taxon>
        <taxon>Dinophyceae</taxon>
        <taxon>Prorocentrales</taxon>
        <taxon>Prorocentraceae</taxon>
        <taxon>Prorocentrum</taxon>
    </lineage>
</organism>
<feature type="non-terminal residue" evidence="1">
    <location>
        <position position="1"/>
    </location>
</feature>
<evidence type="ECO:0000313" key="2">
    <source>
        <dbReference type="Proteomes" id="UP001189429"/>
    </source>
</evidence>
<dbReference type="EMBL" id="CAUYUJ010010125">
    <property type="protein sequence ID" value="CAK0828630.1"/>
    <property type="molecule type" value="Genomic_DNA"/>
</dbReference>
<proteinExistence type="predicted"/>
<gene>
    <name evidence="1" type="ORF">PCOR1329_LOCUS27810</name>
</gene>
<name>A0ABN9SFE4_9DINO</name>
<feature type="non-terminal residue" evidence="1">
    <location>
        <position position="147"/>
    </location>
</feature>
<evidence type="ECO:0000313" key="1">
    <source>
        <dbReference type="EMBL" id="CAK0828630.1"/>
    </source>
</evidence>
<protein>
    <submittedName>
        <fullName evidence="1">Uncharacterized protein</fullName>
    </submittedName>
</protein>
<reference evidence="1" key="1">
    <citation type="submission" date="2023-10" db="EMBL/GenBank/DDBJ databases">
        <authorList>
            <person name="Chen Y."/>
            <person name="Shah S."/>
            <person name="Dougan E. K."/>
            <person name="Thang M."/>
            <person name="Chan C."/>
        </authorList>
    </citation>
    <scope>NUCLEOTIDE SEQUENCE [LARGE SCALE GENOMIC DNA]</scope>
</reference>
<dbReference type="Proteomes" id="UP001189429">
    <property type="component" value="Unassembled WGS sequence"/>
</dbReference>
<accession>A0ABN9SFE4</accession>
<comment type="caution">
    <text evidence="1">The sequence shown here is derived from an EMBL/GenBank/DDBJ whole genome shotgun (WGS) entry which is preliminary data.</text>
</comment>